<keyword evidence="1" id="KW-0732">Signal</keyword>
<accession>A0A562R822</accession>
<feature type="chain" id="PRO_5021825768" description="UrcA family protein" evidence="1">
    <location>
        <begin position="43"/>
        <end position="132"/>
    </location>
</feature>
<keyword evidence="3" id="KW-1185">Reference proteome</keyword>
<evidence type="ECO:0008006" key="4">
    <source>
        <dbReference type="Google" id="ProtNLM"/>
    </source>
</evidence>
<evidence type="ECO:0000256" key="1">
    <source>
        <dbReference type="SAM" id="SignalP"/>
    </source>
</evidence>
<evidence type="ECO:0000313" key="3">
    <source>
        <dbReference type="Proteomes" id="UP000316291"/>
    </source>
</evidence>
<protein>
    <recommendedName>
        <fullName evidence="4">UrcA family protein</fullName>
    </recommendedName>
</protein>
<dbReference type="EMBL" id="VLLA01000016">
    <property type="protein sequence ID" value="TWI65023.1"/>
    <property type="molecule type" value="Genomic_DNA"/>
</dbReference>
<name>A0A562R822_9BRAD</name>
<proteinExistence type="predicted"/>
<dbReference type="AlphaFoldDB" id="A0A562R822"/>
<sequence>MGVLNWSRRQVHRCPNQRTNMKTAALVVLWLGMPGTSTEALAASCSSYYISEITLVSAVDTEAGRVQTFVGFGMSKEEAEKNALGACSHIQQDLQTCLDSDRMLGRNAASDTANSSLHLKYTKAVRRITGCD</sequence>
<dbReference type="Proteomes" id="UP000316291">
    <property type="component" value="Unassembled WGS sequence"/>
</dbReference>
<feature type="signal peptide" evidence="1">
    <location>
        <begin position="1"/>
        <end position="42"/>
    </location>
</feature>
<evidence type="ECO:0000313" key="2">
    <source>
        <dbReference type="EMBL" id="TWI65023.1"/>
    </source>
</evidence>
<comment type="caution">
    <text evidence="2">The sequence shown here is derived from an EMBL/GenBank/DDBJ whole genome shotgun (WGS) entry which is preliminary data.</text>
</comment>
<reference evidence="2 3" key="1">
    <citation type="journal article" date="2015" name="Stand. Genomic Sci.">
        <title>Genomic Encyclopedia of Bacterial and Archaeal Type Strains, Phase III: the genomes of soil and plant-associated and newly described type strains.</title>
        <authorList>
            <person name="Whitman W.B."/>
            <person name="Woyke T."/>
            <person name="Klenk H.P."/>
            <person name="Zhou Y."/>
            <person name="Lilburn T.G."/>
            <person name="Beck B.J."/>
            <person name="De Vos P."/>
            <person name="Vandamme P."/>
            <person name="Eisen J.A."/>
            <person name="Garrity G."/>
            <person name="Hugenholtz P."/>
            <person name="Kyrpides N.C."/>
        </authorList>
    </citation>
    <scope>NUCLEOTIDE SEQUENCE [LARGE SCALE GENOMIC DNA]</scope>
    <source>
        <strain evidence="2 3">CGMCC 1.10948</strain>
    </source>
</reference>
<gene>
    <name evidence="2" type="ORF">IQ16_05653</name>
</gene>
<organism evidence="2 3">
    <name type="scientific">Bradyrhizobium huanghuaihaiense</name>
    <dbReference type="NCBI Taxonomy" id="990078"/>
    <lineage>
        <taxon>Bacteria</taxon>
        <taxon>Pseudomonadati</taxon>
        <taxon>Pseudomonadota</taxon>
        <taxon>Alphaproteobacteria</taxon>
        <taxon>Hyphomicrobiales</taxon>
        <taxon>Nitrobacteraceae</taxon>
        <taxon>Bradyrhizobium</taxon>
    </lineage>
</organism>